<dbReference type="EMBL" id="UOGK01000246">
    <property type="protein sequence ID" value="VAX39473.1"/>
    <property type="molecule type" value="Genomic_DNA"/>
</dbReference>
<proteinExistence type="predicted"/>
<gene>
    <name evidence="2" type="ORF">MNBD_PLANCTO03-1813</name>
</gene>
<dbReference type="Gene3D" id="2.130.10.10">
    <property type="entry name" value="YVTN repeat-like/Quinoprotein amine dehydrogenase"/>
    <property type="match status" value="1"/>
</dbReference>
<feature type="non-terminal residue" evidence="2">
    <location>
        <position position="477"/>
    </location>
</feature>
<reference evidence="2" key="1">
    <citation type="submission" date="2018-06" db="EMBL/GenBank/DDBJ databases">
        <authorList>
            <person name="Zhirakovskaya E."/>
        </authorList>
    </citation>
    <scope>NUCLEOTIDE SEQUENCE</scope>
</reference>
<keyword evidence="1" id="KW-0812">Transmembrane</keyword>
<dbReference type="InterPro" id="IPR015943">
    <property type="entry name" value="WD40/YVTN_repeat-like_dom_sf"/>
</dbReference>
<accession>A0A3B1DRG6</accession>
<protein>
    <submittedName>
        <fullName evidence="2">Uncharacterized protein</fullName>
    </submittedName>
</protein>
<keyword evidence="1" id="KW-0472">Membrane</keyword>
<sequence length="477" mass="53371">RAIVHSYVEVIDLWRVMVFIWPEVLGTLVGLWLLVALWIVWCRAHRPRRRGVLFCRRCNYELGTTEDREQLLAAKAVCTECGRDITPHLLVPGRSQRWRILRPLVVGLLPAIAYGVLFLVVGLNRSCAAVRWFSLPSVRAGELTAERGWTWFDEFRRSMDRFEEWDLEAGRPVRTIRIGPSWTSTRVLLTADNSGLIAGGGRFSLLVCIDTATGRVRSRLKLPAISMMAFGEHAMAPHPDEAETVFVLVLDQDAEQHVLYSWNTRSGESSELCRLPAWSYEPERPVERSLALTTIDNEPMLVMLPTFMESYNRDVFEVRVLSLSGEVVRTFDIEPKPEPMGAAVVPSEPRLYIPSSMGLAGIDLATGKPLGILRKKTDMIGAREVATTASGRLLLVPSIKGAILVRDTRAKAWLPSLLENTPAYGPQLSVSPEGRWVAAVVQRNIDTPAQMSFAHDMLVWKLPAEWFVEPAPAESGP</sequence>
<feature type="transmembrane region" description="Helical" evidence="1">
    <location>
        <begin position="20"/>
        <end position="41"/>
    </location>
</feature>
<organism evidence="2">
    <name type="scientific">hydrothermal vent metagenome</name>
    <dbReference type="NCBI Taxonomy" id="652676"/>
    <lineage>
        <taxon>unclassified sequences</taxon>
        <taxon>metagenomes</taxon>
        <taxon>ecological metagenomes</taxon>
    </lineage>
</organism>
<keyword evidence="1" id="KW-1133">Transmembrane helix</keyword>
<feature type="transmembrane region" description="Helical" evidence="1">
    <location>
        <begin position="104"/>
        <end position="123"/>
    </location>
</feature>
<dbReference type="InterPro" id="IPR011044">
    <property type="entry name" value="Quino_amine_DH_bsu"/>
</dbReference>
<dbReference type="AlphaFoldDB" id="A0A3B1DRG6"/>
<feature type="non-terminal residue" evidence="2">
    <location>
        <position position="1"/>
    </location>
</feature>
<evidence type="ECO:0000313" key="2">
    <source>
        <dbReference type="EMBL" id="VAX39473.1"/>
    </source>
</evidence>
<name>A0A3B1DRG6_9ZZZZ</name>
<dbReference type="SUPFAM" id="SSF50969">
    <property type="entry name" value="YVTN repeat-like/Quinoprotein amine dehydrogenase"/>
    <property type="match status" value="1"/>
</dbReference>
<evidence type="ECO:0000256" key="1">
    <source>
        <dbReference type="SAM" id="Phobius"/>
    </source>
</evidence>